<dbReference type="RefSeq" id="WP_276759323.1">
    <property type="nucleotide sequence ID" value="NZ_SSGD01000025.1"/>
</dbReference>
<dbReference type="InterPro" id="IPR029787">
    <property type="entry name" value="Nucleotide_cyclase"/>
</dbReference>
<keyword evidence="2" id="KW-0067">ATP-binding</keyword>
<dbReference type="CDD" id="cd07302">
    <property type="entry name" value="CHD"/>
    <property type="match status" value="1"/>
</dbReference>
<proteinExistence type="predicted"/>
<evidence type="ECO:0000256" key="2">
    <source>
        <dbReference type="ARBA" id="ARBA00022840"/>
    </source>
</evidence>
<dbReference type="SUPFAM" id="SSF55073">
    <property type="entry name" value="Nucleotide cyclase"/>
    <property type="match status" value="1"/>
</dbReference>
<dbReference type="EMBL" id="SSGD01000025">
    <property type="protein sequence ID" value="TXI58565.1"/>
    <property type="molecule type" value="Genomic_DNA"/>
</dbReference>
<keyword evidence="1" id="KW-0547">Nucleotide-binding</keyword>
<evidence type="ECO:0000259" key="3">
    <source>
        <dbReference type="PROSITE" id="PS50125"/>
    </source>
</evidence>
<dbReference type="InterPro" id="IPR041664">
    <property type="entry name" value="AAA_16"/>
</dbReference>
<accession>A0A5C7Y934</accession>
<dbReference type="PROSITE" id="PS50125">
    <property type="entry name" value="GUANYLATE_CYCLASE_2"/>
    <property type="match status" value="1"/>
</dbReference>
<dbReference type="InterPro" id="IPR027417">
    <property type="entry name" value="P-loop_NTPase"/>
</dbReference>
<dbReference type="Pfam" id="PF00211">
    <property type="entry name" value="Guanylate_cyc"/>
    <property type="match status" value="1"/>
</dbReference>
<reference evidence="4 5" key="1">
    <citation type="submission" date="2018-09" db="EMBL/GenBank/DDBJ databases">
        <title>Metagenome Assembled Genomes from an Advanced Water Purification Facility.</title>
        <authorList>
            <person name="Stamps B.W."/>
            <person name="Spear J.R."/>
        </authorList>
    </citation>
    <scope>NUCLEOTIDE SEQUENCE [LARGE SCALE GENOMIC DNA]</scope>
    <source>
        <strain evidence="4">Bin_29_2</strain>
    </source>
</reference>
<sequence length="1050" mass="112514">MTTCISCVTELQRSAKFCSECGASVAAPAPAEYKQVTVLFADVVHSMDLAAEVGAERLREIMAELFDRCNSVVRRYGGRVEKFIGDAVMAVFGVPLALEDHAVRGCLAALEIQQQAQQLATELSHADGVDLALRVGLNSGQVVAGELGSAAQNYTAIGEEVGFAQRMESVAPPGGVMLSESTARLVHHVAVLGEPELARIKGADEPVPVRRLLGMSPERRHQQRHDALLVGRSWEMGALRGILDEAIAGTGCVVGVAGPPGIGKSRIAREVSAAARSRGVDVFAVYCESHAREIPFHTATSLLRTALGIADLDDAAARARVEESAPGADPEDLLLFEDLLGIRGGAELSAIDPDARRRRVTRLVNLVSLARTTPAVYVIEDAHWIDEVSDALLADLLSVTSQTPSLVLVTYRPEYHGALSRTASSHTINLGPLSASQTAQLAVDLVGSDPSAAPLRERLAERAAGNPLFAEEMVRDLAERGVLTGSPGNYSCAVDHADLVVPATVQATIASRIDRLDPAVKRTLQAAAVIGLRFDADQLALLDGQARVEPLLAAELIDRVRLAPRAEYAFHHPLIRIVAYESQLKAKRAALHRQLAAAIEEHHADALDENAALIAEHLEAADDLPAAFGWHMRAGAWAQNRDIRAARLSWERARAVADRLPINHPGRSAMRISPRTLLCGSTSWVSGTVADTGFDELRELCTAAGDQVSLAIGMAGLMTTLIFHSRYVDASRVASDCVRLLESIGDPDLMVALAIAPGNIKVQAGEAVECLRLAERIIELAEGDLTKGNLLIGSPLVIALMFRGSCRYCLGLPEWKADLDEALELAREVDVRTFVTAVLAKYGFAIHSGVLLPDAAADRHTAEALARAEHSGDDYAVDTALLTRGLVLVRQGGPGRAAGMDYLTAYRDAYLRHGYVQDGVRFYDTELAREQARTGDVDAAIHTSRAAVNHLLDVGDMIARGEAVRVFVESLLQRATPADLDEAQTAIDRLASAATDPGYALNEIPLLRMRALLARAHGDEAGYRDYAARYRAQAIDAGYEAHIALAEAMT</sequence>
<dbReference type="GO" id="GO:0005737">
    <property type="term" value="C:cytoplasm"/>
    <property type="evidence" value="ECO:0007669"/>
    <property type="project" value="TreeGrafter"/>
</dbReference>
<organism evidence="4 5">
    <name type="scientific">Mycolicibacter arupensis</name>
    <dbReference type="NCBI Taxonomy" id="342002"/>
    <lineage>
        <taxon>Bacteria</taxon>
        <taxon>Bacillati</taxon>
        <taxon>Actinomycetota</taxon>
        <taxon>Actinomycetes</taxon>
        <taxon>Mycobacteriales</taxon>
        <taxon>Mycobacteriaceae</taxon>
        <taxon>Mycolicibacter</taxon>
    </lineage>
</organism>
<dbReference type="AlphaFoldDB" id="A0A5C7Y934"/>
<dbReference type="PANTHER" id="PTHR16305">
    <property type="entry name" value="TESTICULAR SOLUBLE ADENYLYL CYCLASE"/>
    <property type="match status" value="1"/>
</dbReference>
<evidence type="ECO:0000256" key="1">
    <source>
        <dbReference type="ARBA" id="ARBA00022741"/>
    </source>
</evidence>
<evidence type="ECO:0000313" key="5">
    <source>
        <dbReference type="Proteomes" id="UP000321797"/>
    </source>
</evidence>
<dbReference type="Proteomes" id="UP000321797">
    <property type="component" value="Unassembled WGS sequence"/>
</dbReference>
<dbReference type="Gene3D" id="3.30.70.1230">
    <property type="entry name" value="Nucleotide cyclase"/>
    <property type="match status" value="1"/>
</dbReference>
<feature type="domain" description="Guanylate cyclase" evidence="3">
    <location>
        <begin position="37"/>
        <end position="168"/>
    </location>
</feature>
<dbReference type="SUPFAM" id="SSF52540">
    <property type="entry name" value="P-loop containing nucleoside triphosphate hydrolases"/>
    <property type="match status" value="1"/>
</dbReference>
<gene>
    <name evidence="4" type="ORF">E6Q54_05465</name>
</gene>
<dbReference type="SMART" id="SM00044">
    <property type="entry name" value="CYCc"/>
    <property type="match status" value="1"/>
</dbReference>
<dbReference type="GO" id="GO:0035556">
    <property type="term" value="P:intracellular signal transduction"/>
    <property type="evidence" value="ECO:0007669"/>
    <property type="project" value="InterPro"/>
</dbReference>
<name>A0A5C7Y934_9MYCO</name>
<dbReference type="InterPro" id="IPR001054">
    <property type="entry name" value="A/G_cyclase"/>
</dbReference>
<dbReference type="PANTHER" id="PTHR16305:SF28">
    <property type="entry name" value="GUANYLATE CYCLASE DOMAIN-CONTAINING PROTEIN"/>
    <property type="match status" value="1"/>
</dbReference>
<comment type="caution">
    <text evidence="4">The sequence shown here is derived from an EMBL/GenBank/DDBJ whole genome shotgun (WGS) entry which is preliminary data.</text>
</comment>
<dbReference type="GO" id="GO:0004016">
    <property type="term" value="F:adenylate cyclase activity"/>
    <property type="evidence" value="ECO:0007669"/>
    <property type="project" value="UniProtKB-ARBA"/>
</dbReference>
<dbReference type="GO" id="GO:0009190">
    <property type="term" value="P:cyclic nucleotide biosynthetic process"/>
    <property type="evidence" value="ECO:0007669"/>
    <property type="project" value="InterPro"/>
</dbReference>
<dbReference type="Pfam" id="PF13191">
    <property type="entry name" value="AAA_16"/>
    <property type="match status" value="1"/>
</dbReference>
<protein>
    <submittedName>
        <fullName evidence="4">Adenylate/guanylate cyclase domain-containing protein</fullName>
    </submittedName>
</protein>
<dbReference type="GO" id="GO:0005524">
    <property type="term" value="F:ATP binding"/>
    <property type="evidence" value="ECO:0007669"/>
    <property type="project" value="UniProtKB-KW"/>
</dbReference>
<evidence type="ECO:0000313" key="4">
    <source>
        <dbReference type="EMBL" id="TXI58565.1"/>
    </source>
</evidence>